<dbReference type="Proteomes" id="UP001302602">
    <property type="component" value="Unassembled WGS sequence"/>
</dbReference>
<comment type="caution">
    <text evidence="2">The sequence shown here is derived from an EMBL/GenBank/DDBJ whole genome shotgun (WGS) entry which is preliminary data.</text>
</comment>
<proteinExistence type="predicted"/>
<dbReference type="AlphaFoldDB" id="A0AAN6TS72"/>
<accession>A0AAN6TS72</accession>
<organism evidence="2 3">
    <name type="scientific">Parathielavia appendiculata</name>
    <dbReference type="NCBI Taxonomy" id="2587402"/>
    <lineage>
        <taxon>Eukaryota</taxon>
        <taxon>Fungi</taxon>
        <taxon>Dikarya</taxon>
        <taxon>Ascomycota</taxon>
        <taxon>Pezizomycotina</taxon>
        <taxon>Sordariomycetes</taxon>
        <taxon>Sordariomycetidae</taxon>
        <taxon>Sordariales</taxon>
        <taxon>Chaetomiaceae</taxon>
        <taxon>Parathielavia</taxon>
    </lineage>
</organism>
<reference evidence="2" key="2">
    <citation type="submission" date="2023-05" db="EMBL/GenBank/DDBJ databases">
        <authorList>
            <consortium name="Lawrence Berkeley National Laboratory"/>
            <person name="Steindorff A."/>
            <person name="Hensen N."/>
            <person name="Bonometti L."/>
            <person name="Westerberg I."/>
            <person name="Brannstrom I.O."/>
            <person name="Guillou S."/>
            <person name="Cros-Aarteil S."/>
            <person name="Calhoun S."/>
            <person name="Haridas S."/>
            <person name="Kuo A."/>
            <person name="Mondo S."/>
            <person name="Pangilinan J."/>
            <person name="Riley R."/>
            <person name="Labutti K."/>
            <person name="Andreopoulos B."/>
            <person name="Lipzen A."/>
            <person name="Chen C."/>
            <person name="Yanf M."/>
            <person name="Daum C."/>
            <person name="Ng V."/>
            <person name="Clum A."/>
            <person name="Ohm R."/>
            <person name="Martin F."/>
            <person name="Silar P."/>
            <person name="Natvig D."/>
            <person name="Lalanne C."/>
            <person name="Gautier V."/>
            <person name="Ament-Velasquez S.L."/>
            <person name="Kruys A."/>
            <person name="Hutchinson M.I."/>
            <person name="Powell A.J."/>
            <person name="Barry K."/>
            <person name="Miller A.N."/>
            <person name="Grigoriev I.V."/>
            <person name="Debuchy R."/>
            <person name="Gladieux P."/>
            <person name="Thoren M.H."/>
            <person name="Johannesson H."/>
        </authorList>
    </citation>
    <scope>NUCLEOTIDE SEQUENCE</scope>
    <source>
        <strain evidence="2">CBS 731.68</strain>
    </source>
</reference>
<feature type="compositionally biased region" description="Basic residues" evidence="1">
    <location>
        <begin position="25"/>
        <end position="36"/>
    </location>
</feature>
<feature type="region of interest" description="Disordered" evidence="1">
    <location>
        <begin position="1"/>
        <end position="145"/>
    </location>
</feature>
<dbReference type="GeneID" id="87823184"/>
<feature type="compositionally biased region" description="Low complexity" evidence="1">
    <location>
        <begin position="95"/>
        <end position="105"/>
    </location>
</feature>
<sequence length="145" mass="16090">MAGAARRTPDVIDTMGGDLEVPGAGHRRPQRKRVKTTRALESMRQQDDMDWEGENSSEKGWETTRMPQFALQPPTTRARKSGPPSNVRIMTLTRSWPSSRQYSSSNFKTQGPDGRGRRQNDGPVNPRALASARESQSSSQRAGAH</sequence>
<reference evidence="2" key="1">
    <citation type="journal article" date="2023" name="Mol. Phylogenet. Evol.">
        <title>Genome-scale phylogeny and comparative genomics of the fungal order Sordariales.</title>
        <authorList>
            <person name="Hensen N."/>
            <person name="Bonometti L."/>
            <person name="Westerberg I."/>
            <person name="Brannstrom I.O."/>
            <person name="Guillou S."/>
            <person name="Cros-Aarteil S."/>
            <person name="Calhoun S."/>
            <person name="Haridas S."/>
            <person name="Kuo A."/>
            <person name="Mondo S."/>
            <person name="Pangilinan J."/>
            <person name="Riley R."/>
            <person name="LaButti K."/>
            <person name="Andreopoulos B."/>
            <person name="Lipzen A."/>
            <person name="Chen C."/>
            <person name="Yan M."/>
            <person name="Daum C."/>
            <person name="Ng V."/>
            <person name="Clum A."/>
            <person name="Steindorff A."/>
            <person name="Ohm R.A."/>
            <person name="Martin F."/>
            <person name="Silar P."/>
            <person name="Natvig D.O."/>
            <person name="Lalanne C."/>
            <person name="Gautier V."/>
            <person name="Ament-Velasquez S.L."/>
            <person name="Kruys A."/>
            <person name="Hutchinson M.I."/>
            <person name="Powell A.J."/>
            <person name="Barry K."/>
            <person name="Miller A.N."/>
            <person name="Grigoriev I.V."/>
            <person name="Debuchy R."/>
            <person name="Gladieux P."/>
            <person name="Hiltunen Thoren M."/>
            <person name="Johannesson H."/>
        </authorList>
    </citation>
    <scope>NUCLEOTIDE SEQUENCE</scope>
    <source>
        <strain evidence="2">CBS 731.68</strain>
    </source>
</reference>
<feature type="compositionally biased region" description="Low complexity" evidence="1">
    <location>
        <begin position="127"/>
        <end position="145"/>
    </location>
</feature>
<dbReference type="RefSeq" id="XP_062643485.1">
    <property type="nucleotide sequence ID" value="XM_062786418.1"/>
</dbReference>
<name>A0AAN6TS72_9PEZI</name>
<keyword evidence="3" id="KW-1185">Reference proteome</keyword>
<dbReference type="EMBL" id="MU853245">
    <property type="protein sequence ID" value="KAK4119712.1"/>
    <property type="molecule type" value="Genomic_DNA"/>
</dbReference>
<gene>
    <name evidence="2" type="ORF">N657DRAFT_247795</name>
</gene>
<evidence type="ECO:0000313" key="3">
    <source>
        <dbReference type="Proteomes" id="UP001302602"/>
    </source>
</evidence>
<protein>
    <submittedName>
        <fullName evidence="2">Uncharacterized protein</fullName>
    </submittedName>
</protein>
<evidence type="ECO:0000256" key="1">
    <source>
        <dbReference type="SAM" id="MobiDB-lite"/>
    </source>
</evidence>
<evidence type="ECO:0000313" key="2">
    <source>
        <dbReference type="EMBL" id="KAK4119712.1"/>
    </source>
</evidence>